<dbReference type="AlphaFoldDB" id="A0AAE3U415"/>
<keyword evidence="2" id="KW-1185">Reference proteome</keyword>
<organism evidence="1 2">
    <name type="scientific">Ferirhizobium litorale</name>
    <dbReference type="NCBI Taxonomy" id="2927786"/>
    <lineage>
        <taxon>Bacteria</taxon>
        <taxon>Pseudomonadati</taxon>
        <taxon>Pseudomonadota</taxon>
        <taxon>Alphaproteobacteria</taxon>
        <taxon>Hyphomicrobiales</taxon>
        <taxon>Rhizobiaceae</taxon>
        <taxon>Ferirhizobium</taxon>
    </lineage>
</organism>
<sequence length="180" mass="19371">MCTSTVVIGALLASSKLVHAEDRFFNELRFGASTSIQSGRSREDGVFPEVVALFDPFGFEQVTGWKQQLLHPRLHAGSSIGTFGEATQFYGGLTWTVDLGEKLFVEAGFGGAVHTGNLDEDDNGPDLGSRLLFREYLAAGINLQDGWRLVAQVAHASNASICDGPNEGMTRAGVLVAYKF</sequence>
<dbReference type="Gene3D" id="2.40.160.20">
    <property type="match status" value="1"/>
</dbReference>
<dbReference type="InterPro" id="IPR018550">
    <property type="entry name" value="Lipid-A_deacylase-rel"/>
</dbReference>
<dbReference type="GO" id="GO:0016787">
    <property type="term" value="F:hydrolase activity"/>
    <property type="evidence" value="ECO:0007669"/>
    <property type="project" value="UniProtKB-KW"/>
</dbReference>
<gene>
    <name evidence="1" type="ORF">MRS75_12745</name>
</gene>
<evidence type="ECO:0000313" key="1">
    <source>
        <dbReference type="EMBL" id="MDI7922948.1"/>
    </source>
</evidence>
<dbReference type="Pfam" id="PF09411">
    <property type="entry name" value="PagL"/>
    <property type="match status" value="1"/>
</dbReference>
<reference evidence="1" key="1">
    <citation type="submission" date="2022-03" db="EMBL/GenBank/DDBJ databases">
        <title>Fererhizobium litorale gen. nov., sp. nov., isolated from sandy sediments of the Sea of Japan seashore.</title>
        <authorList>
            <person name="Romanenko L."/>
            <person name="Kurilenko V."/>
            <person name="Otstavnykh N."/>
            <person name="Svetashev V."/>
            <person name="Tekutyeva L."/>
            <person name="Isaeva M."/>
            <person name="Mikhailov V."/>
        </authorList>
    </citation>
    <scope>NUCLEOTIDE SEQUENCE</scope>
    <source>
        <strain evidence="1">KMM 9576</strain>
    </source>
</reference>
<evidence type="ECO:0000313" key="2">
    <source>
        <dbReference type="Proteomes" id="UP001161580"/>
    </source>
</evidence>
<proteinExistence type="predicted"/>
<keyword evidence="1" id="KW-0378">Hydrolase</keyword>
<dbReference type="EMBL" id="JALDYZ010000006">
    <property type="protein sequence ID" value="MDI7922948.1"/>
    <property type="molecule type" value="Genomic_DNA"/>
</dbReference>
<dbReference type="Proteomes" id="UP001161580">
    <property type="component" value="Unassembled WGS sequence"/>
</dbReference>
<protein>
    <submittedName>
        <fullName evidence="1">Acyloxyacyl hydrolase</fullName>
    </submittedName>
</protein>
<comment type="caution">
    <text evidence="1">The sequence shown here is derived from an EMBL/GenBank/DDBJ whole genome shotgun (WGS) entry which is preliminary data.</text>
</comment>
<accession>A0AAE3U415</accession>
<name>A0AAE3U415_9HYPH</name>